<evidence type="ECO:0000313" key="1">
    <source>
        <dbReference type="EMBL" id="SDW31904.1"/>
    </source>
</evidence>
<dbReference type="RefSeq" id="WP_177167874.1">
    <property type="nucleotide sequence ID" value="NZ_FNNQ01000002.1"/>
</dbReference>
<gene>
    <name evidence="1" type="ORF">SAMN05444487_102238</name>
</gene>
<dbReference type="AlphaFoldDB" id="A0A1H2SLC0"/>
<protein>
    <submittedName>
        <fullName evidence="1">Uncharacterized protein</fullName>
    </submittedName>
</protein>
<accession>A0A1H2SLC0</accession>
<reference evidence="1 2" key="1">
    <citation type="submission" date="2016-10" db="EMBL/GenBank/DDBJ databases">
        <authorList>
            <person name="de Groot N.N."/>
        </authorList>
    </citation>
    <scope>NUCLEOTIDE SEQUENCE [LARGE SCALE GENOMIC DNA]</scope>
    <source>
        <strain evidence="1 2">DSM 45610</strain>
    </source>
</reference>
<organism evidence="1 2">
    <name type="scientific">Marininema mesophilum</name>
    <dbReference type="NCBI Taxonomy" id="1048340"/>
    <lineage>
        <taxon>Bacteria</taxon>
        <taxon>Bacillati</taxon>
        <taxon>Bacillota</taxon>
        <taxon>Bacilli</taxon>
        <taxon>Bacillales</taxon>
        <taxon>Thermoactinomycetaceae</taxon>
        <taxon>Marininema</taxon>
    </lineage>
</organism>
<keyword evidence="2" id="KW-1185">Reference proteome</keyword>
<evidence type="ECO:0000313" key="2">
    <source>
        <dbReference type="Proteomes" id="UP000198534"/>
    </source>
</evidence>
<dbReference type="Proteomes" id="UP000198534">
    <property type="component" value="Unassembled WGS sequence"/>
</dbReference>
<dbReference type="EMBL" id="FNNQ01000002">
    <property type="protein sequence ID" value="SDW31904.1"/>
    <property type="molecule type" value="Genomic_DNA"/>
</dbReference>
<sequence>MSGKNVWKVRVRGLKLGASLHLATGQDISRIIMGSSEGWVLHEPEGKVIFSTSDYDDS</sequence>
<dbReference type="STRING" id="1048340.SAMN05444487_102238"/>
<proteinExistence type="predicted"/>
<name>A0A1H2SLC0_9BACL</name>